<comment type="caution">
    <text evidence="1">The sequence shown here is derived from an EMBL/GenBank/DDBJ whole genome shotgun (WGS) entry which is preliminary data.</text>
</comment>
<dbReference type="SUPFAM" id="SSF48076">
    <property type="entry name" value="LigA subunit of an aromatic-ring-opening dioxygenase LigAB"/>
    <property type="match status" value="1"/>
</dbReference>
<dbReference type="Proteomes" id="UP000606172">
    <property type="component" value="Unassembled WGS sequence"/>
</dbReference>
<dbReference type="EMBL" id="BOOW01000006">
    <property type="protein sequence ID" value="GII90514.1"/>
    <property type="molecule type" value="Genomic_DNA"/>
</dbReference>
<name>A0A919V9W2_9ACTN</name>
<protein>
    <recommendedName>
        <fullName evidence="3">Extradiol ring-cleavage dioxygenase LigAB LigA subunit domain-containing protein</fullName>
    </recommendedName>
</protein>
<proteinExistence type="predicted"/>
<dbReference type="InterPro" id="IPR036622">
    <property type="entry name" value="LigA_sf"/>
</dbReference>
<evidence type="ECO:0008006" key="3">
    <source>
        <dbReference type="Google" id="ProtNLM"/>
    </source>
</evidence>
<organism evidence="1 2">
    <name type="scientific">Sinosporangium siamense</name>
    <dbReference type="NCBI Taxonomy" id="1367973"/>
    <lineage>
        <taxon>Bacteria</taxon>
        <taxon>Bacillati</taxon>
        <taxon>Actinomycetota</taxon>
        <taxon>Actinomycetes</taxon>
        <taxon>Streptosporangiales</taxon>
        <taxon>Streptosporangiaceae</taxon>
        <taxon>Sinosporangium</taxon>
    </lineage>
</organism>
<dbReference type="RefSeq" id="WP_204020971.1">
    <property type="nucleotide sequence ID" value="NZ_BOOW01000006.1"/>
</dbReference>
<keyword evidence="2" id="KW-1185">Reference proteome</keyword>
<gene>
    <name evidence="1" type="ORF">Ssi02_07450</name>
</gene>
<evidence type="ECO:0000313" key="2">
    <source>
        <dbReference type="Proteomes" id="UP000606172"/>
    </source>
</evidence>
<dbReference type="Gene3D" id="1.10.700.10">
    <property type="entry name" value="Dioxygenase LigAB, LigA subunit"/>
    <property type="match status" value="1"/>
</dbReference>
<sequence>MSKYALNAFMRDVNMDPDCHREYVRDPAGFAAAWRQRANEACALTDTEFEALAARDYGAIYGLGGHPYLLWSFAEAVWVPEITRPELVESYRVRSAAHGYPDTAT</sequence>
<reference evidence="1" key="1">
    <citation type="submission" date="2021-01" db="EMBL/GenBank/DDBJ databases">
        <title>Whole genome shotgun sequence of Sinosporangium siamense NBRC 109515.</title>
        <authorList>
            <person name="Komaki H."/>
            <person name="Tamura T."/>
        </authorList>
    </citation>
    <scope>NUCLEOTIDE SEQUENCE</scope>
    <source>
        <strain evidence="1">NBRC 109515</strain>
    </source>
</reference>
<accession>A0A919V9W2</accession>
<evidence type="ECO:0000313" key="1">
    <source>
        <dbReference type="EMBL" id="GII90514.1"/>
    </source>
</evidence>
<dbReference type="AlphaFoldDB" id="A0A919V9W2"/>